<sequence length="154" mass="15728">MAEDGDRVWVRLRMRGRHTGPFVRYREGRLDQAVPPTGREIDCEQIHVLALREGRVVGPRGGAGRRDDAAAAGRVPAVPGGGAADGRLEGERAGRPGGGGGYAACCGGGIVGVTGLRGGGFAVTERSGGGFGVTERSGGGFGVTGRRGREGECR</sequence>
<organism evidence="2 3">
    <name type="scientific">Streptomyces thermodiastaticus</name>
    <dbReference type="NCBI Taxonomy" id="44061"/>
    <lineage>
        <taxon>Bacteria</taxon>
        <taxon>Bacillati</taxon>
        <taxon>Actinomycetota</taxon>
        <taxon>Actinomycetes</taxon>
        <taxon>Kitasatosporales</taxon>
        <taxon>Streptomycetaceae</taxon>
        <taxon>Streptomyces</taxon>
    </lineage>
</organism>
<gene>
    <name evidence="2" type="ORF">QO019_002144</name>
</gene>
<dbReference type="InterPro" id="IPR009959">
    <property type="entry name" value="Cyclase_SnoaL-like"/>
</dbReference>
<dbReference type="InterPro" id="IPR032710">
    <property type="entry name" value="NTF2-like_dom_sf"/>
</dbReference>
<name>A0ABU0KD38_9ACTN</name>
<protein>
    <submittedName>
        <fullName evidence="2">Uncharacterized protein</fullName>
    </submittedName>
</protein>
<dbReference type="EMBL" id="JAUSWC010000006">
    <property type="protein sequence ID" value="MDQ0487293.1"/>
    <property type="molecule type" value="Genomic_DNA"/>
</dbReference>
<reference evidence="2 3" key="1">
    <citation type="submission" date="2023-07" db="EMBL/GenBank/DDBJ databases">
        <title>Genomic Encyclopedia of Type Strains, Phase IV (KMG-IV): sequencing the most valuable type-strain genomes for metagenomic binning, comparative biology and taxonomic classification.</title>
        <authorList>
            <person name="Goeker M."/>
        </authorList>
    </citation>
    <scope>NUCLEOTIDE SEQUENCE [LARGE SCALE GENOMIC DNA]</scope>
    <source>
        <strain evidence="2 3">DSM 40573</strain>
    </source>
</reference>
<feature type="region of interest" description="Disordered" evidence="1">
    <location>
        <begin position="59"/>
        <end position="94"/>
    </location>
</feature>
<dbReference type="Pfam" id="PF07366">
    <property type="entry name" value="SnoaL"/>
    <property type="match status" value="1"/>
</dbReference>
<dbReference type="Gene3D" id="3.10.450.50">
    <property type="match status" value="1"/>
</dbReference>
<dbReference type="RefSeq" id="WP_258901648.1">
    <property type="nucleotide sequence ID" value="NZ_JAUSWC010000006.1"/>
</dbReference>
<evidence type="ECO:0000256" key="1">
    <source>
        <dbReference type="SAM" id="MobiDB-lite"/>
    </source>
</evidence>
<evidence type="ECO:0000313" key="2">
    <source>
        <dbReference type="EMBL" id="MDQ0487293.1"/>
    </source>
</evidence>
<dbReference type="SUPFAM" id="SSF54427">
    <property type="entry name" value="NTF2-like"/>
    <property type="match status" value="1"/>
</dbReference>
<evidence type="ECO:0000313" key="3">
    <source>
        <dbReference type="Proteomes" id="UP001236795"/>
    </source>
</evidence>
<feature type="region of interest" description="Disordered" evidence="1">
    <location>
        <begin position="133"/>
        <end position="154"/>
    </location>
</feature>
<feature type="compositionally biased region" description="Gly residues" evidence="1">
    <location>
        <begin position="133"/>
        <end position="145"/>
    </location>
</feature>
<keyword evidence="3" id="KW-1185">Reference proteome</keyword>
<proteinExistence type="predicted"/>
<accession>A0ABU0KD38</accession>
<dbReference type="Proteomes" id="UP001236795">
    <property type="component" value="Unassembled WGS sequence"/>
</dbReference>
<comment type="caution">
    <text evidence="2">The sequence shown here is derived from an EMBL/GenBank/DDBJ whole genome shotgun (WGS) entry which is preliminary data.</text>
</comment>